<dbReference type="Pfam" id="PF13649">
    <property type="entry name" value="Methyltransf_25"/>
    <property type="match status" value="1"/>
</dbReference>
<dbReference type="GO" id="GO:0008168">
    <property type="term" value="F:methyltransferase activity"/>
    <property type="evidence" value="ECO:0007669"/>
    <property type="project" value="TreeGrafter"/>
</dbReference>
<sequence>MHDGTHENVQTSYDRVADEYALRIAGELDHKPLDRQLLEAFADRVRAIGPVCDLGCGPGHVTAYLHARGVPVTGTDLSPAMVEVARRRNPGIEFAQGDMRARPVASNSLGGIVAFYSVIHLARPDVVAALSEMHRVLRPGGLLLLSFHIGDHTLHLDEWWGRPVSLDFTFFRADEMTGYVETTGFRILERVEREPYPDVEHPSRRAYLLAEKPAP</sequence>
<dbReference type="SUPFAM" id="SSF53335">
    <property type="entry name" value="S-adenosyl-L-methionine-dependent methyltransferases"/>
    <property type="match status" value="1"/>
</dbReference>
<gene>
    <name evidence="2" type="ORF">FTUN_5293</name>
</gene>
<dbReference type="InterPro" id="IPR041698">
    <property type="entry name" value="Methyltransf_25"/>
</dbReference>
<dbReference type="InterPro" id="IPR050508">
    <property type="entry name" value="Methyltransf_Superfamily"/>
</dbReference>
<dbReference type="Proteomes" id="UP000503447">
    <property type="component" value="Chromosome"/>
</dbReference>
<dbReference type="PANTHER" id="PTHR42912">
    <property type="entry name" value="METHYLTRANSFERASE"/>
    <property type="match status" value="1"/>
</dbReference>
<accession>A0A6M5YUG1</accession>
<feature type="domain" description="Methyltransferase" evidence="1">
    <location>
        <begin position="51"/>
        <end position="141"/>
    </location>
</feature>
<evidence type="ECO:0000313" key="2">
    <source>
        <dbReference type="EMBL" id="QJW97715.1"/>
    </source>
</evidence>
<dbReference type="Gene3D" id="3.40.50.150">
    <property type="entry name" value="Vaccinia Virus protein VP39"/>
    <property type="match status" value="1"/>
</dbReference>
<dbReference type="RefSeq" id="WP_171473034.1">
    <property type="nucleotide sequence ID" value="NZ_CP053452.2"/>
</dbReference>
<organism evidence="2 3">
    <name type="scientific">Frigoriglobus tundricola</name>
    <dbReference type="NCBI Taxonomy" id="2774151"/>
    <lineage>
        <taxon>Bacteria</taxon>
        <taxon>Pseudomonadati</taxon>
        <taxon>Planctomycetota</taxon>
        <taxon>Planctomycetia</taxon>
        <taxon>Gemmatales</taxon>
        <taxon>Gemmataceae</taxon>
        <taxon>Frigoriglobus</taxon>
    </lineage>
</organism>
<protein>
    <recommendedName>
        <fullName evidence="1">Methyltransferase domain-containing protein</fullName>
    </recommendedName>
</protein>
<reference evidence="3" key="1">
    <citation type="submission" date="2020-05" db="EMBL/GenBank/DDBJ databases">
        <title>Frigoriglobus tundricola gen. nov., sp. nov., a psychrotolerant cellulolytic planctomycete of the family Gemmataceae with two divergent copies of 16S rRNA gene.</title>
        <authorList>
            <person name="Kulichevskaya I.S."/>
            <person name="Ivanova A.A."/>
            <person name="Naumoff D.G."/>
            <person name="Beletsky A.V."/>
            <person name="Rijpstra W.I.C."/>
            <person name="Sinninghe Damste J.S."/>
            <person name="Mardanov A.V."/>
            <person name="Ravin N.V."/>
            <person name="Dedysh S.N."/>
        </authorList>
    </citation>
    <scope>NUCLEOTIDE SEQUENCE [LARGE SCALE GENOMIC DNA]</scope>
    <source>
        <strain evidence="3">PL17</strain>
    </source>
</reference>
<dbReference type="CDD" id="cd02440">
    <property type="entry name" value="AdoMet_MTases"/>
    <property type="match status" value="1"/>
</dbReference>
<dbReference type="AlphaFoldDB" id="A0A6M5YUG1"/>
<keyword evidence="3" id="KW-1185">Reference proteome</keyword>
<dbReference type="InterPro" id="IPR029063">
    <property type="entry name" value="SAM-dependent_MTases_sf"/>
</dbReference>
<evidence type="ECO:0000313" key="3">
    <source>
        <dbReference type="Proteomes" id="UP000503447"/>
    </source>
</evidence>
<proteinExistence type="predicted"/>
<evidence type="ECO:0000259" key="1">
    <source>
        <dbReference type="Pfam" id="PF13649"/>
    </source>
</evidence>
<dbReference type="EMBL" id="CP053452">
    <property type="protein sequence ID" value="QJW97715.1"/>
    <property type="molecule type" value="Genomic_DNA"/>
</dbReference>
<name>A0A6M5YUG1_9BACT</name>
<dbReference type="KEGG" id="ftj:FTUN_5293"/>